<feature type="region of interest" description="Disordered" evidence="1">
    <location>
        <begin position="1"/>
        <end position="57"/>
    </location>
</feature>
<dbReference type="EMBL" id="FJOG01000013">
    <property type="protein sequence ID" value="CZR59385.1"/>
    <property type="molecule type" value="Genomic_DNA"/>
</dbReference>
<sequence>MPKEKTTANTSQRRMKRAHQDSIYEHLPHRVPQPDPGDAMRSRQSSESPRFYHPPKGIQELQKGPFSVHAAETVAQPTTLDEGYPLCPFAGPKPPQAPVSIPQLANTTPFTHPRGCLAQFPVPTFNSLSASTISNVPYLPIIPDGTLSPNARLDLVHRPEGQERLWDSSQALENFAYFGNPKKSVSEGDSQPSPSASKDFHINYEAAPTSQGTASNRLIIRPIEEVSSQDPSSSSAKQFAVPPVHLTFHTHSNTGTNKTSTTVTKSVTHATATNISTSSPQTSIDFFPALELPIESRSFNFKDVRDGYTYDFSVNSNPVRKSNGCRHDTPQPSSTPSPIPEPGTWTFASSTISSSPKIPGLAHLEDTLSSDIPIRAITLGWDTLGGYEDLPPFWQIIRRLDEGSLRETYTRSAETGLFEFRKEYVERVFDLSSWAFGPDMFVEFPEMWGVATCFLSLPGRMDDASSRLMSRMVSGQKRHLEQSMEAEKDREAKVVKEDKKKTNMAEAGKEGLERMMREFGVDYSGLKWKFEVKDGNRRRVFTLW</sequence>
<evidence type="ECO:0000256" key="1">
    <source>
        <dbReference type="SAM" id="MobiDB-lite"/>
    </source>
</evidence>
<proteinExistence type="predicted"/>
<keyword evidence="3" id="KW-1185">Reference proteome</keyword>
<feature type="compositionally biased region" description="Basic and acidic residues" evidence="1">
    <location>
        <begin position="18"/>
        <end position="28"/>
    </location>
</feature>
<name>A0A1L7X2W4_9HELO</name>
<gene>
    <name evidence="2" type="ORF">PAC_09277</name>
</gene>
<dbReference type="Proteomes" id="UP000184330">
    <property type="component" value="Unassembled WGS sequence"/>
</dbReference>
<accession>A0A1L7X2W4</accession>
<feature type="region of interest" description="Disordered" evidence="1">
    <location>
        <begin position="319"/>
        <end position="343"/>
    </location>
</feature>
<reference evidence="2 3" key="1">
    <citation type="submission" date="2016-03" db="EMBL/GenBank/DDBJ databases">
        <authorList>
            <person name="Ploux O."/>
        </authorList>
    </citation>
    <scope>NUCLEOTIDE SEQUENCE [LARGE SCALE GENOMIC DNA]</scope>
    <source>
        <strain evidence="2 3">UAMH 11012</strain>
    </source>
</reference>
<protein>
    <submittedName>
        <fullName evidence="2">Uncharacterized protein</fullName>
    </submittedName>
</protein>
<evidence type="ECO:0000313" key="3">
    <source>
        <dbReference type="Proteomes" id="UP000184330"/>
    </source>
</evidence>
<organism evidence="2 3">
    <name type="scientific">Phialocephala subalpina</name>
    <dbReference type="NCBI Taxonomy" id="576137"/>
    <lineage>
        <taxon>Eukaryota</taxon>
        <taxon>Fungi</taxon>
        <taxon>Dikarya</taxon>
        <taxon>Ascomycota</taxon>
        <taxon>Pezizomycotina</taxon>
        <taxon>Leotiomycetes</taxon>
        <taxon>Helotiales</taxon>
        <taxon>Mollisiaceae</taxon>
        <taxon>Phialocephala</taxon>
        <taxon>Phialocephala fortinii species complex</taxon>
    </lineage>
</organism>
<evidence type="ECO:0000313" key="2">
    <source>
        <dbReference type="EMBL" id="CZR59385.1"/>
    </source>
</evidence>
<dbReference type="AlphaFoldDB" id="A0A1L7X2W4"/>